<sequence>MKQSTRFRHESLQDSESVQTLLNAVVEGISRGKIVLEDEDGTMVMKPKGLANLKISASQDEKKNRLYVRLTWYESTDPVREKELKISTK</sequence>
<evidence type="ECO:0000313" key="3">
    <source>
        <dbReference type="Proteomes" id="UP000536179"/>
    </source>
</evidence>
<proteinExistence type="predicted"/>
<dbReference type="NCBIfam" id="TIGR04354">
    <property type="entry name" value="amphi-Trp"/>
    <property type="match status" value="1"/>
</dbReference>
<dbReference type="AlphaFoldDB" id="A0A7W5E6A4"/>
<dbReference type="RefSeq" id="WP_009093360.1">
    <property type="nucleotide sequence ID" value="NZ_JACHXU010000036.1"/>
</dbReference>
<keyword evidence="3" id="KW-1185">Reference proteome</keyword>
<dbReference type="InterPro" id="IPR027598">
    <property type="entry name" value="Amphi-Trp_dom"/>
</dbReference>
<protein>
    <submittedName>
        <fullName evidence="2">Amphi-Trp domain-containing protein</fullName>
    </submittedName>
</protein>
<accession>A0A7W5E6A4</accession>
<reference evidence="2 3" key="1">
    <citation type="submission" date="2020-08" db="EMBL/GenBank/DDBJ databases">
        <title>Genomic Encyclopedia of Type Strains, Phase III (KMG-III): the genomes of soil and plant-associated and newly described type strains.</title>
        <authorList>
            <person name="Whitman W."/>
        </authorList>
    </citation>
    <scope>NUCLEOTIDE SEQUENCE [LARGE SCALE GENOMIC DNA]</scope>
    <source>
        <strain evidence="2 3">CECT 8075</strain>
    </source>
</reference>
<dbReference type="EMBL" id="JACHXU010000036">
    <property type="protein sequence ID" value="MBB3210358.1"/>
    <property type="molecule type" value="Genomic_DNA"/>
</dbReference>
<evidence type="ECO:0000259" key="1">
    <source>
        <dbReference type="Pfam" id="PF20068"/>
    </source>
</evidence>
<dbReference type="Pfam" id="PF20068">
    <property type="entry name" value="Amphi-Trp"/>
    <property type="match status" value="1"/>
</dbReference>
<gene>
    <name evidence="2" type="ORF">FHS27_006205</name>
</gene>
<dbReference type="Proteomes" id="UP000536179">
    <property type="component" value="Unassembled WGS sequence"/>
</dbReference>
<organism evidence="2 3">
    <name type="scientific">Aporhodopirellula rubra</name>
    <dbReference type="NCBI Taxonomy" id="980271"/>
    <lineage>
        <taxon>Bacteria</taxon>
        <taxon>Pseudomonadati</taxon>
        <taxon>Planctomycetota</taxon>
        <taxon>Planctomycetia</taxon>
        <taxon>Pirellulales</taxon>
        <taxon>Pirellulaceae</taxon>
        <taxon>Aporhodopirellula</taxon>
    </lineage>
</organism>
<feature type="domain" description="Amphi-Trp" evidence="1">
    <location>
        <begin position="1"/>
        <end position="86"/>
    </location>
</feature>
<name>A0A7W5E6A4_9BACT</name>
<comment type="caution">
    <text evidence="2">The sequence shown here is derived from an EMBL/GenBank/DDBJ whole genome shotgun (WGS) entry which is preliminary data.</text>
</comment>
<evidence type="ECO:0000313" key="2">
    <source>
        <dbReference type="EMBL" id="MBB3210358.1"/>
    </source>
</evidence>